<dbReference type="Gene3D" id="3.40.50.10190">
    <property type="entry name" value="BRCT domain"/>
    <property type="match status" value="2"/>
</dbReference>
<dbReference type="RefSeq" id="XP_022457528.1">
    <property type="nucleotide sequence ID" value="XM_022603669.1"/>
</dbReference>
<evidence type="ECO:0000256" key="8">
    <source>
        <dbReference type="ARBA" id="ARBA00022763"/>
    </source>
</evidence>
<dbReference type="PROSITE" id="PS50160">
    <property type="entry name" value="DNA_LIGASE_A3"/>
    <property type="match status" value="1"/>
</dbReference>
<dbReference type="PROSITE" id="PS50172">
    <property type="entry name" value="BRCT"/>
    <property type="match status" value="2"/>
</dbReference>
<evidence type="ECO:0000259" key="18">
    <source>
        <dbReference type="PROSITE" id="PS50172"/>
    </source>
</evidence>
<dbReference type="GO" id="GO:0006297">
    <property type="term" value="P:nucleotide-excision repair, DNA gap filling"/>
    <property type="evidence" value="ECO:0007669"/>
    <property type="project" value="TreeGrafter"/>
</dbReference>
<dbReference type="SUPFAM" id="SSF50249">
    <property type="entry name" value="Nucleic acid-binding proteins"/>
    <property type="match status" value="1"/>
</dbReference>
<dbReference type="GO" id="GO:0005524">
    <property type="term" value="F:ATP binding"/>
    <property type="evidence" value="ECO:0007669"/>
    <property type="project" value="UniProtKB-KW"/>
</dbReference>
<evidence type="ECO:0000256" key="6">
    <source>
        <dbReference type="ARBA" id="ARBA00022737"/>
    </source>
</evidence>
<dbReference type="PANTHER" id="PTHR45997:SF1">
    <property type="entry name" value="DNA LIGASE 4"/>
    <property type="match status" value="1"/>
</dbReference>
<keyword evidence="11 15" id="KW-0233">DNA recombination</keyword>
<keyword evidence="6" id="KW-0677">Repeat</keyword>
<evidence type="ECO:0000256" key="7">
    <source>
        <dbReference type="ARBA" id="ARBA00022741"/>
    </source>
</evidence>
<evidence type="ECO:0000256" key="14">
    <source>
        <dbReference type="ARBA" id="ARBA00034003"/>
    </source>
</evidence>
<dbReference type="GO" id="GO:0006303">
    <property type="term" value="P:double-strand break repair via nonhomologous end joining"/>
    <property type="evidence" value="ECO:0007669"/>
    <property type="project" value="TreeGrafter"/>
</dbReference>
<feature type="domain" description="BRCT" evidence="18">
    <location>
        <begin position="794"/>
        <end position="906"/>
    </location>
</feature>
<dbReference type="STRING" id="1382522.W6MHQ2"/>
<dbReference type="Pfam" id="PF04675">
    <property type="entry name" value="DNA_ligase_A_N"/>
    <property type="match status" value="1"/>
</dbReference>
<dbReference type="InterPro" id="IPR012308">
    <property type="entry name" value="DNA_ligase_ATP-dep_N"/>
</dbReference>
<dbReference type="InterPro" id="IPR000977">
    <property type="entry name" value="DNA_ligase_ATP-dep"/>
</dbReference>
<dbReference type="GeneID" id="34518916"/>
<dbReference type="InterPro" id="IPR012310">
    <property type="entry name" value="DNA_ligase_ATP-dep_cent"/>
</dbReference>
<evidence type="ECO:0000256" key="1">
    <source>
        <dbReference type="ARBA" id="ARBA00001946"/>
    </source>
</evidence>
<feature type="domain" description="ATP-dependent DNA ligase family profile" evidence="17">
    <location>
        <begin position="358"/>
        <end position="487"/>
    </location>
</feature>
<comment type="similarity">
    <text evidence="3 16">Belongs to the ATP-dependent DNA ligase family.</text>
</comment>
<dbReference type="GO" id="GO:0032807">
    <property type="term" value="C:DNA ligase IV complex"/>
    <property type="evidence" value="ECO:0007669"/>
    <property type="project" value="TreeGrafter"/>
</dbReference>
<name>W6MHQ2_9ASCO</name>
<evidence type="ECO:0000256" key="4">
    <source>
        <dbReference type="ARBA" id="ARBA00022598"/>
    </source>
</evidence>
<evidence type="ECO:0000256" key="12">
    <source>
        <dbReference type="ARBA" id="ARBA00023204"/>
    </source>
</evidence>
<dbReference type="AlphaFoldDB" id="W6MHQ2"/>
<evidence type="ECO:0000313" key="20">
    <source>
        <dbReference type="Proteomes" id="UP000019384"/>
    </source>
</evidence>
<evidence type="ECO:0000256" key="13">
    <source>
        <dbReference type="ARBA" id="ARBA00023242"/>
    </source>
</evidence>
<keyword evidence="5" id="KW-0479">Metal-binding</keyword>
<evidence type="ECO:0000256" key="11">
    <source>
        <dbReference type="ARBA" id="ARBA00023172"/>
    </source>
</evidence>
<evidence type="ECO:0000256" key="10">
    <source>
        <dbReference type="ARBA" id="ARBA00022842"/>
    </source>
</evidence>
<dbReference type="Gene3D" id="3.30.470.30">
    <property type="entry name" value="DNA ligase/mRNA capping enzyme"/>
    <property type="match status" value="1"/>
</dbReference>
<dbReference type="PROSITE" id="PS00697">
    <property type="entry name" value="DNA_LIGASE_A1"/>
    <property type="match status" value="1"/>
</dbReference>
<comment type="subcellular location">
    <subcellularLocation>
        <location evidence="2">Nucleus</location>
    </subcellularLocation>
</comment>
<dbReference type="SUPFAM" id="SSF52113">
    <property type="entry name" value="BRCT domain"/>
    <property type="match status" value="2"/>
</dbReference>
<dbReference type="InterPro" id="IPR036599">
    <property type="entry name" value="DNA_ligase_N_sf"/>
</dbReference>
<dbReference type="Proteomes" id="UP000019384">
    <property type="component" value="Unassembled WGS sequence"/>
</dbReference>
<dbReference type="Pfam" id="PF01068">
    <property type="entry name" value="DNA_ligase_A_M"/>
    <property type="match status" value="1"/>
</dbReference>
<evidence type="ECO:0000256" key="3">
    <source>
        <dbReference type="ARBA" id="ARBA00007572"/>
    </source>
</evidence>
<keyword evidence="10" id="KW-0460">Magnesium</keyword>
<dbReference type="GO" id="GO:0046872">
    <property type="term" value="F:metal ion binding"/>
    <property type="evidence" value="ECO:0007669"/>
    <property type="project" value="UniProtKB-KW"/>
</dbReference>
<reference evidence="19" key="2">
    <citation type="submission" date="2014-02" db="EMBL/GenBank/DDBJ databases">
        <title>Complete DNA sequence of /Kuraishia capsulata/ illustrates novel genomic features among budding yeasts (/Saccharomycotina/).</title>
        <authorList>
            <person name="Morales L."/>
            <person name="Noel B."/>
            <person name="Porcel B."/>
            <person name="Marcet-Houben M."/>
            <person name="Hullo M-F."/>
            <person name="Sacerdot C."/>
            <person name="Tekaia F."/>
            <person name="Leh-Louis V."/>
            <person name="Despons L."/>
            <person name="Khanna V."/>
            <person name="Aury J-M."/>
            <person name="Barbe V."/>
            <person name="Couloux A."/>
            <person name="Labadie K."/>
            <person name="Pelletier E."/>
            <person name="Souciet J-L."/>
            <person name="Boekhout T."/>
            <person name="Gabaldon T."/>
            <person name="Wincker P."/>
            <person name="Dujon B."/>
        </authorList>
    </citation>
    <scope>NUCLEOTIDE SEQUENCE</scope>
    <source>
        <strain evidence="19">CBS 1993</strain>
    </source>
</reference>
<protein>
    <recommendedName>
        <fullName evidence="15">DNA ligase</fullName>
        <ecNumber evidence="15">6.5.1.1</ecNumber>
    </recommendedName>
</protein>
<evidence type="ECO:0000256" key="9">
    <source>
        <dbReference type="ARBA" id="ARBA00022840"/>
    </source>
</evidence>
<dbReference type="NCBIfam" id="TIGR00574">
    <property type="entry name" value="dnl1"/>
    <property type="match status" value="1"/>
</dbReference>
<dbReference type="EC" id="6.5.1.1" evidence="15"/>
<dbReference type="Gene3D" id="2.40.50.140">
    <property type="entry name" value="Nucleic acid-binding proteins"/>
    <property type="match status" value="1"/>
</dbReference>
<keyword evidence="7 15" id="KW-0547">Nucleotide-binding</keyword>
<evidence type="ECO:0000259" key="17">
    <source>
        <dbReference type="PROSITE" id="PS50160"/>
    </source>
</evidence>
<keyword evidence="9 15" id="KW-0067">ATP-binding</keyword>
<dbReference type="PANTHER" id="PTHR45997">
    <property type="entry name" value="DNA LIGASE 4"/>
    <property type="match status" value="1"/>
</dbReference>
<keyword evidence="8 15" id="KW-0227">DNA damage</keyword>
<dbReference type="GO" id="GO:0003910">
    <property type="term" value="F:DNA ligase (ATP) activity"/>
    <property type="evidence" value="ECO:0007669"/>
    <property type="project" value="UniProtKB-EC"/>
</dbReference>
<dbReference type="CDD" id="cd07903">
    <property type="entry name" value="Adenylation_DNA_ligase_IV"/>
    <property type="match status" value="1"/>
</dbReference>
<keyword evidence="12 15" id="KW-0234">DNA repair</keyword>
<keyword evidence="20" id="KW-1185">Reference proteome</keyword>
<dbReference type="InterPro" id="IPR044125">
    <property type="entry name" value="Adenylation_DNA_ligase_IV"/>
</dbReference>
<sequence>MSPTFASLSEDLLWKLENAHNNPQPFGRVTDLRRNIILDFFSSWQMTVGQDVYPAARLALPSKDRDRTFFIKDKTLGKYIIQISHIPEDSDDWKQINDWKSGFRDQLHSTKTLADILATIVAKRKLHHSTGGLLTIDEVNSRLDELNSGASAIHLKIIEEFIDKMNPKELRYIFKIILKQRVLGRMENQFFELWKPNGLRQFNVTNDLKQIFKNREIPDQDSAESMPSIQLMNPFAPQLSPFPPESYEKLANRLNNKFWIEEKLDGERIQIHMDLRTGNFKFFSRRGKDYSSIYGENGSVPGSVASCIIRNHVFVPGVNNCIIDGEMVAWDEERQQILPFGTLKGAALLQISEGAKGNESSSVHPFFIAFDLVYLNDKSYENYTLRSRRDHLATIIRNPVKSYFEVLDYYEGESGTDIGSALAQAVRKNSEGIVMKDPFSPYSVGTRAFSWIKVKPHYFEELTESLDLVVVGRSVSLKSTFVCALLKKEPEGAEGSLAQFVTLCNVANGLSRVDYEKISQETEKFWRRTDRKPPPTDLIDFGTVISDEWIDPRHSVVLEVRARSINTEIGLKFGAGTTLMNAYCKSVRSDKDWRTATTLDQYQQMRIPIATELENKKTTRRELPLTKKQLLHKKMRKGLDVEVEDSLFKGFVFHILSDYKSDSVRITKDSLYKLVRQHGADITYSHLDDLRKDIRYMVISQVMTRDTALGPVDHGYLVFRPQWIIDCINAKTIVPIENSHFFYGAAMGFPAKMLDEYGDSYYRGVSDDNLKEFFDHLKFPKSQPSIPSLAISQLMSSLLTGLSFYLISASSTCELTMELEDTIILHGGDVEKKYTDAKIIVVVDEYANKAEEADVIQKVERIRDALSNPIPDPGTAFKIFTRMVTYSYILLSIREGHLLPPEDYAFRPHA</sequence>
<dbReference type="SMART" id="SM00292">
    <property type="entry name" value="BRCT"/>
    <property type="match status" value="2"/>
</dbReference>
<dbReference type="OrthoDB" id="151490at2759"/>
<keyword evidence="4 15" id="KW-0436">Ligase</keyword>
<dbReference type="SUPFAM" id="SSF56091">
    <property type="entry name" value="DNA ligase/mRNA capping enzyme, catalytic domain"/>
    <property type="match status" value="1"/>
</dbReference>
<proteinExistence type="inferred from homology"/>
<evidence type="ECO:0000256" key="16">
    <source>
        <dbReference type="RuleBase" id="RU004196"/>
    </source>
</evidence>
<comment type="catalytic activity">
    <reaction evidence="14 15">
        <text>ATP + (deoxyribonucleotide)n-3'-hydroxyl + 5'-phospho-(deoxyribonucleotide)m = (deoxyribonucleotide)n+m + AMP + diphosphate.</text>
        <dbReference type="EC" id="6.5.1.1"/>
    </reaction>
</comment>
<dbReference type="GO" id="GO:0006310">
    <property type="term" value="P:DNA recombination"/>
    <property type="evidence" value="ECO:0007669"/>
    <property type="project" value="UniProtKB-KW"/>
</dbReference>
<dbReference type="GO" id="GO:0003677">
    <property type="term" value="F:DNA binding"/>
    <property type="evidence" value="ECO:0007669"/>
    <property type="project" value="InterPro"/>
</dbReference>
<dbReference type="InterPro" id="IPR016059">
    <property type="entry name" value="DNA_ligase_ATP-dep_CS"/>
</dbReference>
<dbReference type="EMBL" id="HG793126">
    <property type="protein sequence ID" value="CDK25516.1"/>
    <property type="molecule type" value="Genomic_DNA"/>
</dbReference>
<dbReference type="Pfam" id="PF16589">
    <property type="entry name" value="BRCT_2"/>
    <property type="match status" value="1"/>
</dbReference>
<dbReference type="Gene3D" id="1.10.3260.10">
    <property type="entry name" value="DNA ligase, ATP-dependent, N-terminal domain"/>
    <property type="match status" value="1"/>
</dbReference>
<evidence type="ECO:0000256" key="2">
    <source>
        <dbReference type="ARBA" id="ARBA00004123"/>
    </source>
</evidence>
<comment type="cofactor">
    <cofactor evidence="1">
        <name>Mg(2+)</name>
        <dbReference type="ChEBI" id="CHEBI:18420"/>
    </cofactor>
</comment>
<evidence type="ECO:0000256" key="15">
    <source>
        <dbReference type="RuleBase" id="RU000617"/>
    </source>
</evidence>
<organism evidence="19 20">
    <name type="scientific">Kuraishia capsulata CBS 1993</name>
    <dbReference type="NCBI Taxonomy" id="1382522"/>
    <lineage>
        <taxon>Eukaryota</taxon>
        <taxon>Fungi</taxon>
        <taxon>Dikarya</taxon>
        <taxon>Ascomycota</taxon>
        <taxon>Saccharomycotina</taxon>
        <taxon>Pichiomycetes</taxon>
        <taxon>Pichiales</taxon>
        <taxon>Pichiaceae</taxon>
        <taxon>Kuraishia</taxon>
    </lineage>
</organism>
<accession>W6MHQ2</accession>
<dbReference type="InterPro" id="IPR029710">
    <property type="entry name" value="LIG4"/>
</dbReference>
<dbReference type="HOGENOM" id="CLU_004844_1_1_1"/>
<keyword evidence="13" id="KW-0539">Nucleus</keyword>
<evidence type="ECO:0000256" key="5">
    <source>
        <dbReference type="ARBA" id="ARBA00022723"/>
    </source>
</evidence>
<evidence type="ECO:0000313" key="19">
    <source>
        <dbReference type="EMBL" id="CDK25516.1"/>
    </source>
</evidence>
<dbReference type="GO" id="GO:0071897">
    <property type="term" value="P:DNA biosynthetic process"/>
    <property type="evidence" value="ECO:0007669"/>
    <property type="project" value="InterPro"/>
</dbReference>
<dbReference type="InterPro" id="IPR001357">
    <property type="entry name" value="BRCT_dom"/>
</dbReference>
<feature type="domain" description="BRCT" evidence="18">
    <location>
        <begin position="643"/>
        <end position="741"/>
    </location>
</feature>
<dbReference type="InterPro" id="IPR036420">
    <property type="entry name" value="BRCT_dom_sf"/>
</dbReference>
<reference evidence="19" key="1">
    <citation type="submission" date="2013-12" db="EMBL/GenBank/DDBJ databases">
        <authorList>
            <person name="Genoscope - CEA"/>
        </authorList>
    </citation>
    <scope>NUCLEOTIDE SEQUENCE</scope>
    <source>
        <strain evidence="19">CBS 1993</strain>
    </source>
</reference>
<dbReference type="InterPro" id="IPR012340">
    <property type="entry name" value="NA-bd_OB-fold"/>
</dbReference>
<gene>
    <name evidence="19" type="ORF">KUCA_T00001486001</name>
</gene>